<name>A0A8C5KGX1_JACJA</name>
<dbReference type="GeneTree" id="ENSGT01030000236563"/>
<reference evidence="1" key="1">
    <citation type="submission" date="2025-08" db="UniProtKB">
        <authorList>
            <consortium name="Ensembl"/>
        </authorList>
    </citation>
    <scope>IDENTIFICATION</scope>
</reference>
<organism evidence="1 2">
    <name type="scientific">Jaculus jaculus</name>
    <name type="common">Lesser Egyptian jerboa</name>
    <dbReference type="NCBI Taxonomy" id="51337"/>
    <lineage>
        <taxon>Eukaryota</taxon>
        <taxon>Metazoa</taxon>
        <taxon>Chordata</taxon>
        <taxon>Craniata</taxon>
        <taxon>Vertebrata</taxon>
        <taxon>Euteleostomi</taxon>
        <taxon>Mammalia</taxon>
        <taxon>Eutheria</taxon>
        <taxon>Euarchontoglires</taxon>
        <taxon>Glires</taxon>
        <taxon>Rodentia</taxon>
        <taxon>Myomorpha</taxon>
        <taxon>Dipodoidea</taxon>
        <taxon>Dipodidae</taxon>
        <taxon>Dipodinae</taxon>
        <taxon>Jaculus</taxon>
    </lineage>
</organism>
<reference evidence="1" key="2">
    <citation type="submission" date="2025-09" db="UniProtKB">
        <authorList>
            <consortium name="Ensembl"/>
        </authorList>
    </citation>
    <scope>IDENTIFICATION</scope>
</reference>
<gene>
    <name evidence="1" type="primary">Trafd1</name>
</gene>
<sequence length="44" mass="5120">MAELLDDKDTRLCDNCKKEIPVFNFTIHEIHCQRNIGVCPVCKE</sequence>
<accession>A0A8C5KGX1</accession>
<dbReference type="AlphaFoldDB" id="A0A8C5KGX1"/>
<protein>
    <submittedName>
        <fullName evidence="1">Uncharacterized protein</fullName>
    </submittedName>
</protein>
<dbReference type="InterPro" id="IPR051986">
    <property type="entry name" value="Innate_Immune_Apopt_Reg"/>
</dbReference>
<dbReference type="PANTHER" id="PTHR16295">
    <property type="entry name" value="TRAF-TYPE ZINC FINGER PROTEIN-RELATED"/>
    <property type="match status" value="1"/>
</dbReference>
<evidence type="ECO:0000313" key="1">
    <source>
        <dbReference type="Ensembl" id="ENSJJAP00000009026.1"/>
    </source>
</evidence>
<keyword evidence="2" id="KW-1185">Reference proteome</keyword>
<dbReference type="Pfam" id="PF23580">
    <property type="entry name" value="Znf_XAF1_N"/>
    <property type="match status" value="1"/>
</dbReference>
<dbReference type="GO" id="GO:0045824">
    <property type="term" value="P:negative regulation of innate immune response"/>
    <property type="evidence" value="ECO:0007669"/>
    <property type="project" value="TreeGrafter"/>
</dbReference>
<evidence type="ECO:0000313" key="2">
    <source>
        <dbReference type="Proteomes" id="UP000694385"/>
    </source>
</evidence>
<dbReference type="Proteomes" id="UP000694385">
    <property type="component" value="Unassembled WGS sequence"/>
</dbReference>
<proteinExistence type="predicted"/>
<dbReference type="PANTHER" id="PTHR16295:SF19">
    <property type="entry name" value="TRAF-TYPE ZINC FINGER DOMAIN-CONTAINING PROTEIN 1"/>
    <property type="match status" value="1"/>
</dbReference>
<dbReference type="GO" id="GO:0005739">
    <property type="term" value="C:mitochondrion"/>
    <property type="evidence" value="ECO:0007669"/>
    <property type="project" value="TreeGrafter"/>
</dbReference>
<dbReference type="Ensembl" id="ENSJJAT00000015467.1">
    <property type="protein sequence ID" value="ENSJJAP00000009026.1"/>
    <property type="gene ID" value="ENSJJAG00000013034.1"/>
</dbReference>